<evidence type="ECO:0000313" key="3">
    <source>
        <dbReference type="Proteomes" id="UP000255367"/>
    </source>
</evidence>
<feature type="transmembrane region" description="Helical" evidence="1">
    <location>
        <begin position="12"/>
        <end position="32"/>
    </location>
</feature>
<protein>
    <submittedName>
        <fullName evidence="2">Uncharacterized protein</fullName>
    </submittedName>
</protein>
<sequence>MARVTLPRKLIIRLISSYCIITVLGAGVALWLHTEKDGLLAKQAQQQLQNEGESVVVASPSYELIMSMDSNTLKESHLKDRLMQMISGKALTIVAMEEEETKQGSQLNVEVSGTLQDYFTFTEELSEAYPKFVIEPQQLKKDNGQLHILFSIKG</sequence>
<dbReference type="Proteomes" id="UP000255367">
    <property type="component" value="Unassembled WGS sequence"/>
</dbReference>
<reference evidence="2 3" key="1">
    <citation type="submission" date="2018-06" db="EMBL/GenBank/DDBJ databases">
        <authorList>
            <consortium name="Pathogen Informatics"/>
            <person name="Doyle S."/>
        </authorList>
    </citation>
    <scope>NUCLEOTIDE SEQUENCE [LARGE SCALE GENOMIC DNA]</scope>
    <source>
        <strain evidence="2 3">NCTC12020</strain>
    </source>
</reference>
<organism evidence="2 3">
    <name type="scientific">Veillonella criceti</name>
    <dbReference type="NCBI Taxonomy" id="103891"/>
    <lineage>
        <taxon>Bacteria</taxon>
        <taxon>Bacillati</taxon>
        <taxon>Bacillota</taxon>
        <taxon>Negativicutes</taxon>
        <taxon>Veillonellales</taxon>
        <taxon>Veillonellaceae</taxon>
        <taxon>Veillonella</taxon>
    </lineage>
</organism>
<keyword evidence="1" id="KW-1133">Transmembrane helix</keyword>
<keyword evidence="1" id="KW-0812">Transmembrane</keyword>
<evidence type="ECO:0000256" key="1">
    <source>
        <dbReference type="SAM" id="Phobius"/>
    </source>
</evidence>
<evidence type="ECO:0000313" key="2">
    <source>
        <dbReference type="EMBL" id="SUP41865.1"/>
    </source>
</evidence>
<proteinExistence type="predicted"/>
<name>A0A380NIG3_9FIRM</name>
<dbReference type="AlphaFoldDB" id="A0A380NIG3"/>
<keyword evidence="1" id="KW-0472">Membrane</keyword>
<accession>A0A380NIG3</accession>
<gene>
    <name evidence="2" type="ORF">NCTC12020_00694</name>
</gene>
<dbReference type="EMBL" id="UHIO01000001">
    <property type="protein sequence ID" value="SUP41865.1"/>
    <property type="molecule type" value="Genomic_DNA"/>
</dbReference>
<keyword evidence="3" id="KW-1185">Reference proteome</keyword>